<evidence type="ECO:0000256" key="2">
    <source>
        <dbReference type="SAM" id="Phobius"/>
    </source>
</evidence>
<keyword evidence="2" id="KW-0472">Membrane</keyword>
<gene>
    <name evidence="3" type="ORF">KO481_21870</name>
</gene>
<dbReference type="NCBIfam" id="TIGR02234">
    <property type="entry name" value="trp_oprn_chp"/>
    <property type="match status" value="1"/>
</dbReference>
<name>A0ABS6B4P3_9NOCA</name>
<keyword evidence="2" id="KW-0812">Transmembrane</keyword>
<feature type="region of interest" description="Disordered" evidence="1">
    <location>
        <begin position="1"/>
        <end position="20"/>
    </location>
</feature>
<feature type="region of interest" description="Disordered" evidence="1">
    <location>
        <begin position="193"/>
        <end position="268"/>
    </location>
</feature>
<feature type="transmembrane region" description="Helical" evidence="2">
    <location>
        <begin position="95"/>
        <end position="120"/>
    </location>
</feature>
<organism evidence="3 4">
    <name type="scientific">Nocardia albiluteola</name>
    <dbReference type="NCBI Taxonomy" id="2842303"/>
    <lineage>
        <taxon>Bacteria</taxon>
        <taxon>Bacillati</taxon>
        <taxon>Actinomycetota</taxon>
        <taxon>Actinomycetes</taxon>
        <taxon>Mycobacteriales</taxon>
        <taxon>Nocardiaceae</taxon>
        <taxon>Nocardia</taxon>
    </lineage>
</organism>
<sequence>MMNAVEPDRAHENPDGAAKRRRPVGPVVLLVLAAAALWIASRMTWVTIVSSDGLTTPRTNRLDGGVWFGALTPLALVLLAAVAAVFATRGWLRRLVGVVVAVVAAVAAVPGFALLTHHGAVGSRAASLVDLPARAHVDLVRVYAFPATLSVLGAIIAFAAGVLLARMPESTARMSGKYDNPVFRRAAAAEQVARQRAATDSSPGEGAAASAEHGGATTAAAAAPGTSAAESAAPQPDSAPAQPLSERVLWDALDAGADPTDDEAGRDR</sequence>
<dbReference type="InterPro" id="IPR011746">
    <property type="entry name" value="Trp_synth-assoc_CHP"/>
</dbReference>
<feature type="transmembrane region" description="Helical" evidence="2">
    <location>
        <begin position="140"/>
        <end position="165"/>
    </location>
</feature>
<protein>
    <submittedName>
        <fullName evidence="3">TIGR02234 family membrane protein</fullName>
    </submittedName>
</protein>
<evidence type="ECO:0000256" key="1">
    <source>
        <dbReference type="SAM" id="MobiDB-lite"/>
    </source>
</evidence>
<comment type="caution">
    <text evidence="3">The sequence shown here is derived from an EMBL/GenBank/DDBJ whole genome shotgun (WGS) entry which is preliminary data.</text>
</comment>
<keyword evidence="4" id="KW-1185">Reference proteome</keyword>
<dbReference type="Pfam" id="PF09534">
    <property type="entry name" value="Trp_oprn_chp"/>
    <property type="match status" value="1"/>
</dbReference>
<evidence type="ECO:0000313" key="3">
    <source>
        <dbReference type="EMBL" id="MBU3064169.1"/>
    </source>
</evidence>
<keyword evidence="2" id="KW-1133">Transmembrane helix</keyword>
<feature type="transmembrane region" description="Helical" evidence="2">
    <location>
        <begin position="27"/>
        <end position="45"/>
    </location>
</feature>
<evidence type="ECO:0000313" key="4">
    <source>
        <dbReference type="Proteomes" id="UP000733379"/>
    </source>
</evidence>
<dbReference type="InterPro" id="IPR019051">
    <property type="entry name" value="Trp_biosyn_TM_oprn/chp"/>
</dbReference>
<feature type="compositionally biased region" description="Low complexity" evidence="1">
    <location>
        <begin position="193"/>
        <end position="245"/>
    </location>
</feature>
<feature type="compositionally biased region" description="Basic and acidic residues" evidence="1">
    <location>
        <begin position="1"/>
        <end position="18"/>
    </location>
</feature>
<reference evidence="3 4" key="1">
    <citation type="submission" date="2021-06" db="EMBL/GenBank/DDBJ databases">
        <title>Actinomycetes sequencing.</title>
        <authorList>
            <person name="Shan Q."/>
        </authorList>
    </citation>
    <scope>NUCLEOTIDE SEQUENCE [LARGE SCALE GENOMIC DNA]</scope>
    <source>
        <strain evidence="3 4">NEAU-G5</strain>
    </source>
</reference>
<proteinExistence type="predicted"/>
<dbReference type="EMBL" id="JAHKNI010000007">
    <property type="protein sequence ID" value="MBU3064169.1"/>
    <property type="molecule type" value="Genomic_DNA"/>
</dbReference>
<feature type="transmembrane region" description="Helical" evidence="2">
    <location>
        <begin position="65"/>
        <end position="88"/>
    </location>
</feature>
<accession>A0ABS6B4P3</accession>
<dbReference type="Proteomes" id="UP000733379">
    <property type="component" value="Unassembled WGS sequence"/>
</dbReference>